<comment type="caution">
    <text evidence="1">The sequence shown here is derived from an EMBL/GenBank/DDBJ whole genome shotgun (WGS) entry which is preliminary data.</text>
</comment>
<sequence>MPGSCCGGSVRVLPKLDPAECNALTQTASGLLVPRTVLEGIAPGGTVGDARSVDIDVTDTGGEDCPDSWQIGARLSPVSGEATLTATADLAASPSTYVPTGLTVTLPEPGRYQLHWNVLGQICGSNPVNGGSNRWIQARVVNATTGSPLGPVRTVIQHQYAASIAIQSCVDATAPIDHQVTVTAAPLTLRLEAVLFGPGGTVTSAVIHGGQTAVTWAKIAD</sequence>
<dbReference type="PATRIC" id="fig|1284664.3.peg.6563"/>
<evidence type="ECO:0000313" key="2">
    <source>
        <dbReference type="Proteomes" id="UP000011732"/>
    </source>
</evidence>
<dbReference type="EMBL" id="AOHP01000169">
    <property type="protein sequence ID" value="EMF20416.1"/>
    <property type="molecule type" value="Genomic_DNA"/>
</dbReference>
<keyword evidence="2" id="KW-1185">Reference proteome</keyword>
<protein>
    <submittedName>
        <fullName evidence="1">Uncharacterized protein</fullName>
    </submittedName>
</protein>
<reference evidence="1 2" key="1">
    <citation type="journal article" date="2013" name="Genome Announc.">
        <title>Draft Genome Sequence of Streptomyces gancidicus Strain BKS 13-15.</title>
        <authorList>
            <person name="Kumar S."/>
            <person name="Kaur N."/>
            <person name="Singh N.K."/>
            <person name="Raghava G.P."/>
            <person name="Mayilraj S."/>
        </authorList>
    </citation>
    <scope>NUCLEOTIDE SEQUENCE [LARGE SCALE GENOMIC DNA]</scope>
    <source>
        <strain evidence="1 2">BKS 13-15</strain>
    </source>
</reference>
<name>M3DGA5_STREZ</name>
<proteinExistence type="predicted"/>
<accession>M3DGA5</accession>
<organism evidence="1 2">
    <name type="scientific">Streptomyces gancidicus BKS 13-15</name>
    <dbReference type="NCBI Taxonomy" id="1284664"/>
    <lineage>
        <taxon>Bacteria</taxon>
        <taxon>Bacillati</taxon>
        <taxon>Actinomycetota</taxon>
        <taxon>Actinomycetes</taxon>
        <taxon>Kitasatosporales</taxon>
        <taxon>Streptomycetaceae</taxon>
        <taxon>Streptomyces</taxon>
        <taxon>Streptomyces pseudogriseolus group</taxon>
    </lineage>
</organism>
<gene>
    <name evidence="1" type="ORF">H114_32774</name>
</gene>
<dbReference type="AlphaFoldDB" id="M3DGA5"/>
<evidence type="ECO:0000313" key="1">
    <source>
        <dbReference type="EMBL" id="EMF20416.1"/>
    </source>
</evidence>
<dbReference type="Proteomes" id="UP000011732">
    <property type="component" value="Unassembled WGS sequence"/>
</dbReference>